<dbReference type="RefSeq" id="WP_054845911.1">
    <property type="nucleotide sequence ID" value="NZ_AP018929.1"/>
</dbReference>
<gene>
    <name evidence="1" type="ORF">IC006_0801</name>
    <name evidence="2" type="ORF">IC007_0776</name>
</gene>
<dbReference type="EMBL" id="AP018929">
    <property type="protein sequence ID" value="BBG23517.1"/>
    <property type="molecule type" value="Genomic_DNA"/>
</dbReference>
<evidence type="ECO:0000313" key="4">
    <source>
        <dbReference type="Proteomes" id="UP000325030"/>
    </source>
</evidence>
<accession>A0A510DTN5</accession>
<dbReference type="STRING" id="1294262.GCA_001316085_01630"/>
<dbReference type="Proteomes" id="UP000322983">
    <property type="component" value="Chromosome"/>
</dbReference>
<dbReference type="EMBL" id="AP018930">
    <property type="protein sequence ID" value="BBG26271.1"/>
    <property type="molecule type" value="Genomic_DNA"/>
</dbReference>
<dbReference type="KEGG" id="step:IC006_0801"/>
<reference evidence="4" key="1">
    <citation type="submission" date="2018-09" db="EMBL/GenBank/DDBJ databases">
        <title>Complete Genome Sequencing of Sulfolobus sp. JCM 16834.</title>
        <authorList>
            <person name="Kato S."/>
            <person name="Itoh T."/>
            <person name="Ohkuma M."/>
        </authorList>
    </citation>
    <scope>NUCLEOTIDE SEQUENCE [LARGE SCALE GENOMIC DNA]</scope>
    <source>
        <strain evidence="4">IC-007</strain>
    </source>
</reference>
<organism evidence="1 3">
    <name type="scientific">Sulfuracidifex tepidarius</name>
    <dbReference type="NCBI Taxonomy" id="1294262"/>
    <lineage>
        <taxon>Archaea</taxon>
        <taxon>Thermoproteota</taxon>
        <taxon>Thermoprotei</taxon>
        <taxon>Sulfolobales</taxon>
        <taxon>Sulfolobaceae</taxon>
        <taxon>Sulfuracidifex</taxon>
    </lineage>
</organism>
<evidence type="ECO:0000313" key="1">
    <source>
        <dbReference type="EMBL" id="BBG23517.1"/>
    </source>
</evidence>
<dbReference type="Proteomes" id="UP000325030">
    <property type="component" value="Chromosome"/>
</dbReference>
<dbReference type="InterPro" id="IPR023214">
    <property type="entry name" value="HAD_sf"/>
</dbReference>
<proteinExistence type="predicted"/>
<evidence type="ECO:0000313" key="2">
    <source>
        <dbReference type="EMBL" id="BBG26271.1"/>
    </source>
</evidence>
<evidence type="ECO:0000313" key="3">
    <source>
        <dbReference type="Proteomes" id="UP000322983"/>
    </source>
</evidence>
<dbReference type="AlphaFoldDB" id="A0A510DTN5"/>
<sequence>MKLAVWLDGVIYRIKLDEKLYEIYKNGSREIPSPPSAELHPDYGVLRKYERDMAILSPFSEEDTGKLVEIARLRPSFVISNSGKTKPSIEPYKRLFEVSGWDPLDVVSLGSSPLDLLSSRFYDSRVRVLCVNRGERCDRYSPTFVIDELNDMERALKVLRVI</sequence>
<keyword evidence="3" id="KW-1185">Reference proteome</keyword>
<evidence type="ECO:0008006" key="5">
    <source>
        <dbReference type="Google" id="ProtNLM"/>
    </source>
</evidence>
<name>A0A510DTN5_9CREN</name>
<dbReference type="OrthoDB" id="34377at2157"/>
<dbReference type="SUPFAM" id="SSF56784">
    <property type="entry name" value="HAD-like"/>
    <property type="match status" value="1"/>
</dbReference>
<dbReference type="Gene3D" id="3.40.50.1000">
    <property type="entry name" value="HAD superfamily/HAD-like"/>
    <property type="match status" value="1"/>
</dbReference>
<dbReference type="GeneID" id="41717177"/>
<dbReference type="InterPro" id="IPR036412">
    <property type="entry name" value="HAD-like_sf"/>
</dbReference>
<accession>A0A510E1A2</accession>
<protein>
    <recommendedName>
        <fullName evidence="5">Phosphoglycolate phosphatase</fullName>
    </recommendedName>
</protein>
<reference evidence="1 3" key="2">
    <citation type="journal article" date="2020" name="Int. J. Syst. Evol. Microbiol.">
        <title>Sulfuracidifex tepidarius gen. nov., sp. nov. and transfer of Sulfolobus metallicus Huber and Stetter 1992 to the genus Sulfuracidifex as Sulfuracidifex metallicus comb. nov.</title>
        <authorList>
            <person name="Itoh T."/>
            <person name="Miura T."/>
            <person name="Sakai H.D."/>
            <person name="Kato S."/>
            <person name="Ohkuma M."/>
            <person name="Takashina T."/>
        </authorList>
    </citation>
    <scope>NUCLEOTIDE SEQUENCE [LARGE SCALE GENOMIC DNA]</scope>
    <source>
        <strain evidence="1 3">IC-006</strain>
        <strain evidence="2">IC-007</strain>
    </source>
</reference>